<dbReference type="AlphaFoldDB" id="A0A8T2V0Y9"/>
<keyword evidence="4" id="KW-1185">Reference proteome</keyword>
<sequence>MDQLSMRPWLSRSSTPVIPSEGVRALSRYRPIAPKPPVPCDSESSSIINFQNISVCPVTSALTHVASLVPKHQSIKKGRKRRNKNSQTHTPALKRLAMLSSSSARERREDLSGFRRGRAADSFSMIFQQDAEFMERAAASASLSVLPPLDSASLSVLPPLDRKGKTIQNDKFFSAGDTFNVDDRSDALGSCVLNMGTSLKHNASCEIQFLKALQTSRFDEEECEERKDDVRRKSIALSFSPIHIEPSLISSNINQPCTSIACVERIYGACLEPVMLIDDVTMRILWANFGYWEACKGTVNADMLWEPSRFAQFQVRLEGQSKFIPATLWRLSGKSAMNAHGCEFHRSPLLRTNALRNDKVLSDLLYSSEQHSCCNNVLGRTDIGCSRIIVPEPRRPVCSTISVESITGISNAKDELKYSSEHVESQLEESNLPGLIADVLNVVRGVNTAYKAMVGQPECPWLMSTVHSCSPTIAGAVLLSSNVDIPTSASSFSGRVNVQWTRRNSGQRTSMTLPCDVTAFEADDSGRMLAWQFDIHAGLGLTCPA</sequence>
<proteinExistence type="predicted"/>
<dbReference type="InterPro" id="IPR057710">
    <property type="entry name" value="DUF7950"/>
</dbReference>
<dbReference type="OrthoDB" id="1922150at2759"/>
<evidence type="ECO:0000259" key="2">
    <source>
        <dbReference type="Pfam" id="PF25821"/>
    </source>
</evidence>
<dbReference type="Proteomes" id="UP000825935">
    <property type="component" value="Chromosome 4"/>
</dbReference>
<feature type="region of interest" description="Disordered" evidence="1">
    <location>
        <begin position="71"/>
        <end position="91"/>
    </location>
</feature>
<protein>
    <recommendedName>
        <fullName evidence="2">DUF7950 domain-containing protein</fullName>
    </recommendedName>
</protein>
<dbReference type="EMBL" id="CM035409">
    <property type="protein sequence ID" value="KAH7439445.1"/>
    <property type="molecule type" value="Genomic_DNA"/>
</dbReference>
<dbReference type="PANTHER" id="PTHR33595">
    <property type="entry name" value="VON WILLEBRAND FACTOR A DOMAIN PROTEIN"/>
    <property type="match status" value="1"/>
</dbReference>
<accession>A0A8T2V0Y9</accession>
<feature type="domain" description="DUF7950" evidence="2">
    <location>
        <begin position="397"/>
        <end position="539"/>
    </location>
</feature>
<evidence type="ECO:0000313" key="3">
    <source>
        <dbReference type="EMBL" id="KAH7439445.1"/>
    </source>
</evidence>
<reference evidence="3" key="1">
    <citation type="submission" date="2021-08" db="EMBL/GenBank/DDBJ databases">
        <title>WGS assembly of Ceratopteris richardii.</title>
        <authorList>
            <person name="Marchant D.B."/>
            <person name="Chen G."/>
            <person name="Jenkins J."/>
            <person name="Shu S."/>
            <person name="Leebens-Mack J."/>
            <person name="Grimwood J."/>
            <person name="Schmutz J."/>
            <person name="Soltis P."/>
            <person name="Soltis D."/>
            <person name="Chen Z.-H."/>
        </authorList>
    </citation>
    <scope>NUCLEOTIDE SEQUENCE</scope>
    <source>
        <strain evidence="3">Whitten #5841</strain>
        <tissue evidence="3">Leaf</tissue>
    </source>
</reference>
<evidence type="ECO:0000256" key="1">
    <source>
        <dbReference type="SAM" id="MobiDB-lite"/>
    </source>
</evidence>
<gene>
    <name evidence="3" type="ORF">KP509_04G060800</name>
</gene>
<dbReference type="Pfam" id="PF25821">
    <property type="entry name" value="DUF7950"/>
    <property type="match status" value="1"/>
</dbReference>
<organism evidence="3 4">
    <name type="scientific">Ceratopteris richardii</name>
    <name type="common">Triangle waterfern</name>
    <dbReference type="NCBI Taxonomy" id="49495"/>
    <lineage>
        <taxon>Eukaryota</taxon>
        <taxon>Viridiplantae</taxon>
        <taxon>Streptophyta</taxon>
        <taxon>Embryophyta</taxon>
        <taxon>Tracheophyta</taxon>
        <taxon>Polypodiopsida</taxon>
        <taxon>Polypodiidae</taxon>
        <taxon>Polypodiales</taxon>
        <taxon>Pteridineae</taxon>
        <taxon>Pteridaceae</taxon>
        <taxon>Parkerioideae</taxon>
        <taxon>Ceratopteris</taxon>
    </lineage>
</organism>
<feature type="compositionally biased region" description="Basic residues" evidence="1">
    <location>
        <begin position="73"/>
        <end position="84"/>
    </location>
</feature>
<comment type="caution">
    <text evidence="3">The sequence shown here is derived from an EMBL/GenBank/DDBJ whole genome shotgun (WGS) entry which is preliminary data.</text>
</comment>
<evidence type="ECO:0000313" key="4">
    <source>
        <dbReference type="Proteomes" id="UP000825935"/>
    </source>
</evidence>
<name>A0A8T2V0Y9_CERRI</name>
<dbReference type="PANTHER" id="PTHR33595:SF7">
    <property type="entry name" value="OS12G0242500 PROTEIN"/>
    <property type="match status" value="1"/>
</dbReference>